<gene>
    <name evidence="4" type="primary">LOC104611804</name>
</gene>
<accession>A0A1U8BKF0</accession>
<keyword evidence="1" id="KW-0472">Membrane</keyword>
<keyword evidence="1" id="KW-1133">Transmembrane helix</keyword>
<evidence type="ECO:0000256" key="1">
    <source>
        <dbReference type="SAM" id="Phobius"/>
    </source>
</evidence>
<protein>
    <submittedName>
        <fullName evidence="4">Uncharacterized protein LOC104611804</fullName>
    </submittedName>
</protein>
<dbReference type="AlphaFoldDB" id="A0A1U8BKF0"/>
<keyword evidence="1" id="KW-0812">Transmembrane</keyword>
<reference evidence="4" key="1">
    <citation type="submission" date="2025-08" db="UniProtKB">
        <authorList>
            <consortium name="RefSeq"/>
        </authorList>
    </citation>
    <scope>IDENTIFICATION</scope>
</reference>
<dbReference type="FunCoup" id="A0A1U8BKF0">
    <property type="interactions" value="974"/>
</dbReference>
<evidence type="ECO:0000313" key="4">
    <source>
        <dbReference type="RefSeq" id="XP_010277330.1"/>
    </source>
</evidence>
<feature type="chain" id="PRO_5010532907" evidence="2">
    <location>
        <begin position="26"/>
        <end position="215"/>
    </location>
</feature>
<sequence length="215" mass="23753">MASTLQHHLFIAFISLGLLAIGASARPGVHFHPCKTLFISYTISSLKPSNSLDFPQNPNSADPNPSGFFAVFSEIREFDPKPNFFHSSEFFIDRPDFSRPRVVRSYGNDMLKSDVSPRPVPFSTFGVSSLRERTKDILSVVVALLFGVGCGALTSATMYLAWSLITNRYEIRESEDYSEDFSDDVDDDIAKAKKMGYVKIPASEPSAAPVTSLPK</sequence>
<proteinExistence type="predicted"/>
<name>A0A1U8BKF0_NELNU</name>
<dbReference type="Proteomes" id="UP000189703">
    <property type="component" value="Unplaced"/>
</dbReference>
<dbReference type="OrthoDB" id="769005at2759"/>
<dbReference type="InParanoid" id="A0A1U8BKF0"/>
<evidence type="ECO:0000256" key="2">
    <source>
        <dbReference type="SAM" id="SignalP"/>
    </source>
</evidence>
<organism evidence="3 4">
    <name type="scientific">Nelumbo nucifera</name>
    <name type="common">Sacred lotus</name>
    <dbReference type="NCBI Taxonomy" id="4432"/>
    <lineage>
        <taxon>Eukaryota</taxon>
        <taxon>Viridiplantae</taxon>
        <taxon>Streptophyta</taxon>
        <taxon>Embryophyta</taxon>
        <taxon>Tracheophyta</taxon>
        <taxon>Spermatophyta</taxon>
        <taxon>Magnoliopsida</taxon>
        <taxon>Proteales</taxon>
        <taxon>Nelumbonaceae</taxon>
        <taxon>Nelumbo</taxon>
    </lineage>
</organism>
<feature type="transmembrane region" description="Helical" evidence="1">
    <location>
        <begin position="137"/>
        <end position="162"/>
    </location>
</feature>
<dbReference type="eggNOG" id="ENOG502S4UK">
    <property type="taxonomic scope" value="Eukaryota"/>
</dbReference>
<dbReference type="RefSeq" id="XP_010277330.1">
    <property type="nucleotide sequence ID" value="XM_010279028.2"/>
</dbReference>
<feature type="signal peptide" evidence="2">
    <location>
        <begin position="1"/>
        <end position="25"/>
    </location>
</feature>
<keyword evidence="3" id="KW-1185">Reference proteome</keyword>
<evidence type="ECO:0000313" key="3">
    <source>
        <dbReference type="Proteomes" id="UP000189703"/>
    </source>
</evidence>
<dbReference type="GeneID" id="104611804"/>
<keyword evidence="2" id="KW-0732">Signal</keyword>
<dbReference type="OMA" id="FVTIFTE"/>
<dbReference type="KEGG" id="nnu:104611804"/>
<dbReference type="PANTHER" id="PTHR35107">
    <property type="entry name" value="EXPRESSED PROTEIN"/>
    <property type="match status" value="1"/>
</dbReference>
<dbReference type="PANTHER" id="PTHR35107:SF2">
    <property type="entry name" value="EXPRESSED PROTEIN"/>
    <property type="match status" value="1"/>
</dbReference>